<keyword evidence="13" id="KW-1185">Reference proteome</keyword>
<evidence type="ECO:0000256" key="3">
    <source>
        <dbReference type="ARBA" id="ARBA00022448"/>
    </source>
</evidence>
<sequence>MNFPRYVVAGGVSLALHAAFMLVANQSTALAMPAGNQSTSVAINFVAAPQPVPQQAKERVVEKTVPDKTTPQAAPEPAPQSPAKVVKHTAVPKAIPKATPKVTPKRVKPTPSKPTADTVAKSTDPIATPAPKPEPVKPKPAANPVEPVAASKPAPIVSSQGANATPMMVDRPSFVSRPVRPSYPRLAQKRGIEGVATYEVWLDEHGRQIKQILISSSGTAMLDQSALDAIKQWKFSPHIINGEALAHRVQIPVRFRLDG</sequence>
<dbReference type="InterPro" id="IPR051045">
    <property type="entry name" value="TonB-dependent_transducer"/>
</dbReference>
<evidence type="ECO:0000256" key="4">
    <source>
        <dbReference type="ARBA" id="ARBA00022475"/>
    </source>
</evidence>
<protein>
    <submittedName>
        <fullName evidence="12">Energy transducer TonB</fullName>
    </submittedName>
</protein>
<comment type="caution">
    <text evidence="12">The sequence shown here is derived from an EMBL/GenBank/DDBJ whole genome shotgun (WGS) entry which is preliminary data.</text>
</comment>
<comment type="subcellular location">
    <subcellularLocation>
        <location evidence="1">Cell inner membrane</location>
        <topology evidence="1">Single-pass membrane protein</topology>
        <orientation evidence="1">Periplasmic side</orientation>
    </subcellularLocation>
</comment>
<comment type="similarity">
    <text evidence="2">Belongs to the TonB family.</text>
</comment>
<proteinExistence type="inferred from homology"/>
<dbReference type="AlphaFoldDB" id="A0A0Q2MJB0"/>
<dbReference type="EMBL" id="LKHS01000001">
    <property type="protein sequence ID" value="KQH87953.1"/>
    <property type="molecule type" value="Genomic_DNA"/>
</dbReference>
<keyword evidence="9" id="KW-0472">Membrane</keyword>
<evidence type="ECO:0000313" key="12">
    <source>
        <dbReference type="EMBL" id="KQH87953.1"/>
    </source>
</evidence>
<evidence type="ECO:0000256" key="9">
    <source>
        <dbReference type="ARBA" id="ARBA00023136"/>
    </source>
</evidence>
<gene>
    <name evidence="12" type="ORF">AMR76_01300</name>
</gene>
<dbReference type="GO" id="GO:0031992">
    <property type="term" value="F:energy transducer activity"/>
    <property type="evidence" value="ECO:0007669"/>
    <property type="project" value="TreeGrafter"/>
</dbReference>
<dbReference type="PANTHER" id="PTHR33446">
    <property type="entry name" value="PROTEIN TONB-RELATED"/>
    <property type="match status" value="1"/>
</dbReference>
<keyword evidence="3" id="KW-0813">Transport</keyword>
<evidence type="ECO:0000259" key="11">
    <source>
        <dbReference type="PROSITE" id="PS52015"/>
    </source>
</evidence>
<dbReference type="InParanoid" id="A0A0Q2MJB0"/>
<keyword evidence="8" id="KW-1133">Transmembrane helix</keyword>
<dbReference type="PANTHER" id="PTHR33446:SF2">
    <property type="entry name" value="PROTEIN TONB"/>
    <property type="match status" value="1"/>
</dbReference>
<feature type="domain" description="TonB C-terminal" evidence="11">
    <location>
        <begin position="168"/>
        <end position="259"/>
    </location>
</feature>
<evidence type="ECO:0000256" key="1">
    <source>
        <dbReference type="ARBA" id="ARBA00004383"/>
    </source>
</evidence>
<evidence type="ECO:0000256" key="2">
    <source>
        <dbReference type="ARBA" id="ARBA00006555"/>
    </source>
</evidence>
<evidence type="ECO:0000256" key="6">
    <source>
        <dbReference type="ARBA" id="ARBA00022692"/>
    </source>
</evidence>
<dbReference type="PROSITE" id="PS52015">
    <property type="entry name" value="TONB_CTD"/>
    <property type="match status" value="1"/>
</dbReference>
<dbReference type="GO" id="GO:0015031">
    <property type="term" value="P:protein transport"/>
    <property type="evidence" value="ECO:0007669"/>
    <property type="project" value="UniProtKB-KW"/>
</dbReference>
<dbReference type="GO" id="GO:0098797">
    <property type="term" value="C:plasma membrane protein complex"/>
    <property type="evidence" value="ECO:0007669"/>
    <property type="project" value="TreeGrafter"/>
</dbReference>
<evidence type="ECO:0000256" key="8">
    <source>
        <dbReference type="ARBA" id="ARBA00022989"/>
    </source>
</evidence>
<dbReference type="RefSeq" id="WP_055465019.1">
    <property type="nucleotide sequence ID" value="NZ_LKHS01000001.1"/>
</dbReference>
<evidence type="ECO:0000256" key="5">
    <source>
        <dbReference type="ARBA" id="ARBA00022519"/>
    </source>
</evidence>
<reference evidence="12 13" key="1">
    <citation type="submission" date="2015-08" db="EMBL/GenBank/DDBJ databases">
        <title>Antibacterial properties of a collection of Vibrionaceae strains.</title>
        <authorList>
            <person name="Giubergia S."/>
        </authorList>
    </citation>
    <scope>NUCLEOTIDE SEQUENCE [LARGE SCALE GENOMIC DNA]</scope>
    <source>
        <strain evidence="12 13">S0821</strain>
    </source>
</reference>
<dbReference type="InterPro" id="IPR006260">
    <property type="entry name" value="TonB/TolA_C"/>
</dbReference>
<dbReference type="NCBIfam" id="TIGR01352">
    <property type="entry name" value="tonB_Cterm"/>
    <property type="match status" value="1"/>
</dbReference>
<dbReference type="Proteomes" id="UP000051221">
    <property type="component" value="Unassembled WGS sequence"/>
</dbReference>
<organism evidence="12 13">
    <name type="scientific">Vibrio furnissii</name>
    <dbReference type="NCBI Taxonomy" id="29494"/>
    <lineage>
        <taxon>Bacteria</taxon>
        <taxon>Pseudomonadati</taxon>
        <taxon>Pseudomonadota</taxon>
        <taxon>Gammaproteobacteria</taxon>
        <taxon>Vibrionales</taxon>
        <taxon>Vibrionaceae</taxon>
        <taxon>Vibrio</taxon>
    </lineage>
</organism>
<dbReference type="SUPFAM" id="SSF74653">
    <property type="entry name" value="TolA/TonB C-terminal domain"/>
    <property type="match status" value="1"/>
</dbReference>
<keyword evidence="6" id="KW-0812">Transmembrane</keyword>
<keyword evidence="7" id="KW-0653">Protein transport</keyword>
<evidence type="ECO:0000313" key="13">
    <source>
        <dbReference type="Proteomes" id="UP000051221"/>
    </source>
</evidence>
<accession>A0A0Q2MJB0</accession>
<dbReference type="Gene3D" id="3.30.1150.10">
    <property type="match status" value="1"/>
</dbReference>
<name>A0A0Q2MJB0_VIBFU</name>
<keyword evidence="4" id="KW-1003">Cell membrane</keyword>
<keyword evidence="5" id="KW-0997">Cell inner membrane</keyword>
<dbReference type="InterPro" id="IPR037682">
    <property type="entry name" value="TonB_C"/>
</dbReference>
<evidence type="ECO:0000256" key="10">
    <source>
        <dbReference type="SAM" id="MobiDB-lite"/>
    </source>
</evidence>
<feature type="region of interest" description="Disordered" evidence="10">
    <location>
        <begin position="63"/>
        <end position="147"/>
    </location>
</feature>
<dbReference type="Pfam" id="PF03544">
    <property type="entry name" value="TonB_C"/>
    <property type="match status" value="1"/>
</dbReference>
<dbReference type="GO" id="GO:0055085">
    <property type="term" value="P:transmembrane transport"/>
    <property type="evidence" value="ECO:0007669"/>
    <property type="project" value="InterPro"/>
</dbReference>
<evidence type="ECO:0000256" key="7">
    <source>
        <dbReference type="ARBA" id="ARBA00022927"/>
    </source>
</evidence>